<organism evidence="1 2">
    <name type="scientific">Mycena alexandri</name>
    <dbReference type="NCBI Taxonomy" id="1745969"/>
    <lineage>
        <taxon>Eukaryota</taxon>
        <taxon>Fungi</taxon>
        <taxon>Dikarya</taxon>
        <taxon>Basidiomycota</taxon>
        <taxon>Agaricomycotina</taxon>
        <taxon>Agaricomycetes</taxon>
        <taxon>Agaricomycetidae</taxon>
        <taxon>Agaricales</taxon>
        <taxon>Marasmiineae</taxon>
        <taxon>Mycenaceae</taxon>
        <taxon>Mycena</taxon>
    </lineage>
</organism>
<protein>
    <recommendedName>
        <fullName evidence="3">F-box domain-containing protein</fullName>
    </recommendedName>
</protein>
<reference evidence="1" key="1">
    <citation type="submission" date="2023-03" db="EMBL/GenBank/DDBJ databases">
        <title>Massive genome expansion in bonnet fungi (Mycena s.s.) driven by repeated elements and novel gene families across ecological guilds.</title>
        <authorList>
            <consortium name="Lawrence Berkeley National Laboratory"/>
            <person name="Harder C.B."/>
            <person name="Miyauchi S."/>
            <person name="Viragh M."/>
            <person name="Kuo A."/>
            <person name="Thoen E."/>
            <person name="Andreopoulos B."/>
            <person name="Lu D."/>
            <person name="Skrede I."/>
            <person name="Drula E."/>
            <person name="Henrissat B."/>
            <person name="Morin E."/>
            <person name="Kohler A."/>
            <person name="Barry K."/>
            <person name="LaButti K."/>
            <person name="Morin E."/>
            <person name="Salamov A."/>
            <person name="Lipzen A."/>
            <person name="Mereny Z."/>
            <person name="Hegedus B."/>
            <person name="Baldrian P."/>
            <person name="Stursova M."/>
            <person name="Weitz H."/>
            <person name="Taylor A."/>
            <person name="Grigoriev I.V."/>
            <person name="Nagy L.G."/>
            <person name="Martin F."/>
            <person name="Kauserud H."/>
        </authorList>
    </citation>
    <scope>NUCLEOTIDE SEQUENCE</scope>
    <source>
        <strain evidence="1">CBHHK200</strain>
    </source>
</reference>
<comment type="caution">
    <text evidence="1">The sequence shown here is derived from an EMBL/GenBank/DDBJ whole genome shotgun (WGS) entry which is preliminary data.</text>
</comment>
<evidence type="ECO:0000313" key="2">
    <source>
        <dbReference type="Proteomes" id="UP001218188"/>
    </source>
</evidence>
<sequence>MDHNAALRAEFHNLSLSISRQKLRLENLESQLVSIVYPVLTLPFEITSEIFVQCLPDKRGKDVVNPREAPLLLMQVCVAWRQIAISTPPLWSTFDVVGLNRLDLTQLASVWFERAGTCPLSIKIEGPLVKADNFPDFLEIFRRRSREMRSLDLHTGLNDLESMGSRLDLASLRKLSVRVRWESMQQHVHPLHLFQNAYRLHELTSNLSPSLLHLPWAQLTKFTGELYTPAQCLETTDWMPNLTECALAVSRTWPDSPIISHRKLRHLTLFSSPTAHRSCSAIVLAYLTLPALQTLKIRDVGEFTGALLDAFLRRSLPPLRQLVVCPETVGGSTEILLSPPFMALRLTELEIGDPLPAFISHFFDNLAQKADFLPRLQVLSVRNCNGPRGPHVGWILSQAAAAITRRRNNTSGPQLQLFHVTGQKRPAPSFTETELLPFIQLKESGMDIHIDSYEGI</sequence>
<dbReference type="SUPFAM" id="SSF52047">
    <property type="entry name" value="RNI-like"/>
    <property type="match status" value="1"/>
</dbReference>
<dbReference type="AlphaFoldDB" id="A0AAD6TE27"/>
<evidence type="ECO:0000313" key="1">
    <source>
        <dbReference type="EMBL" id="KAJ7044776.1"/>
    </source>
</evidence>
<accession>A0AAD6TE27</accession>
<dbReference type="Gene3D" id="3.80.10.10">
    <property type="entry name" value="Ribonuclease Inhibitor"/>
    <property type="match status" value="1"/>
</dbReference>
<keyword evidence="2" id="KW-1185">Reference proteome</keyword>
<gene>
    <name evidence="1" type="ORF">C8F04DRAFT_1069508</name>
</gene>
<dbReference type="Proteomes" id="UP001218188">
    <property type="component" value="Unassembled WGS sequence"/>
</dbReference>
<dbReference type="EMBL" id="JARJCM010000006">
    <property type="protein sequence ID" value="KAJ7044776.1"/>
    <property type="molecule type" value="Genomic_DNA"/>
</dbReference>
<evidence type="ECO:0008006" key="3">
    <source>
        <dbReference type="Google" id="ProtNLM"/>
    </source>
</evidence>
<name>A0AAD6TE27_9AGAR</name>
<dbReference type="InterPro" id="IPR032675">
    <property type="entry name" value="LRR_dom_sf"/>
</dbReference>
<proteinExistence type="predicted"/>